<keyword evidence="2" id="KW-1185">Reference proteome</keyword>
<evidence type="ECO:0000313" key="1">
    <source>
        <dbReference type="EMBL" id="OEG13156.1"/>
    </source>
</evidence>
<dbReference type="AlphaFoldDB" id="A0A1E5GKA0"/>
<reference evidence="2" key="1">
    <citation type="submission" date="2016-09" db="EMBL/GenBank/DDBJ databases">
        <authorList>
            <person name="Gulvik C.A."/>
        </authorList>
    </citation>
    <scope>NUCLEOTIDE SEQUENCE [LARGE SCALE GENOMIC DNA]</scope>
    <source>
        <strain evidence="2">LMG 8895</strain>
    </source>
</reference>
<evidence type="ECO:0000313" key="2">
    <source>
        <dbReference type="Proteomes" id="UP000095094"/>
    </source>
</evidence>
<accession>A0A1E5GKA0</accession>
<dbReference type="Proteomes" id="UP000095094">
    <property type="component" value="Unassembled WGS sequence"/>
</dbReference>
<dbReference type="EMBL" id="MIJY01000023">
    <property type="protein sequence ID" value="OEG13156.1"/>
    <property type="molecule type" value="Genomic_DNA"/>
</dbReference>
<protein>
    <submittedName>
        <fullName evidence="1">Uncharacterized protein</fullName>
    </submittedName>
</protein>
<sequence length="71" mass="8289">MTDEEFDKLFLEQKRFERKRAENDCSACGYGNKGSIFIESSSDIASLIHFGMWSHGTDYYRCTYCGRKTEK</sequence>
<proteinExistence type="predicted"/>
<gene>
    <name evidence="1" type="ORF">BCR25_04990</name>
</gene>
<organism evidence="1 2">
    <name type="scientific">Enterococcus termitis</name>
    <dbReference type="NCBI Taxonomy" id="332950"/>
    <lineage>
        <taxon>Bacteria</taxon>
        <taxon>Bacillati</taxon>
        <taxon>Bacillota</taxon>
        <taxon>Bacilli</taxon>
        <taxon>Lactobacillales</taxon>
        <taxon>Enterococcaceae</taxon>
        <taxon>Enterococcus</taxon>
    </lineage>
</organism>
<name>A0A1E5GKA0_9ENTE</name>
<comment type="caution">
    <text evidence="1">The sequence shown here is derived from an EMBL/GenBank/DDBJ whole genome shotgun (WGS) entry which is preliminary data.</text>
</comment>